<feature type="non-terminal residue" evidence="2">
    <location>
        <position position="1"/>
    </location>
</feature>
<dbReference type="PANTHER" id="PTHR21580">
    <property type="entry name" value="SHIPPO-1-RELATED"/>
    <property type="match status" value="1"/>
</dbReference>
<proteinExistence type="predicted"/>
<dbReference type="InterPro" id="IPR010736">
    <property type="entry name" value="SHIPPO-rpt"/>
</dbReference>
<feature type="compositionally biased region" description="Basic and acidic residues" evidence="1">
    <location>
        <begin position="39"/>
        <end position="51"/>
    </location>
</feature>
<keyword evidence="3" id="KW-1185">Reference proteome</keyword>
<evidence type="ECO:0000313" key="2">
    <source>
        <dbReference type="EMBL" id="KAG2460402.1"/>
    </source>
</evidence>
<dbReference type="GO" id="GO:0005856">
    <property type="term" value="C:cytoskeleton"/>
    <property type="evidence" value="ECO:0007669"/>
    <property type="project" value="TreeGrafter"/>
</dbReference>
<dbReference type="Proteomes" id="UP000886611">
    <property type="component" value="Unassembled WGS sequence"/>
</dbReference>
<sequence length="244" mass="27789">MQRLVYDAVIFVLCRYMSDHSYALPTSLEKVMARLNETLSREESMEREKRNAKDRKRRAKNTVHGLLQDLREKNLINEELKERLDLYSGKIEIRYKKWRKWYVVKWEYSPEKAGRSSFYSAPAYSLSARSKGFRNDQTPGPAAYTLPPMLGPKTVTKSSAPFYSLSGKSTIGSFHEDLQKTPGPGTYKVTDPNIYKSKLPQFSMTARNSMPGDTTQKPGPGAHSPEKVRKLKLGICKVEVEGIS</sequence>
<feature type="region of interest" description="Disordered" evidence="1">
    <location>
        <begin position="204"/>
        <end position="229"/>
    </location>
</feature>
<gene>
    <name evidence="2" type="primary">Odf3_0</name>
    <name evidence="2" type="ORF">GTO96_0021581</name>
</gene>
<reference evidence="2 3" key="1">
    <citation type="journal article" date="2021" name="Cell">
        <title>Tracing the genetic footprints of vertebrate landing in non-teleost ray-finned fishes.</title>
        <authorList>
            <person name="Bi X."/>
            <person name="Wang K."/>
            <person name="Yang L."/>
            <person name="Pan H."/>
            <person name="Jiang H."/>
            <person name="Wei Q."/>
            <person name="Fang M."/>
            <person name="Yu H."/>
            <person name="Zhu C."/>
            <person name="Cai Y."/>
            <person name="He Y."/>
            <person name="Gan X."/>
            <person name="Zeng H."/>
            <person name="Yu D."/>
            <person name="Zhu Y."/>
            <person name="Jiang H."/>
            <person name="Qiu Q."/>
            <person name="Yang H."/>
            <person name="Zhang Y.E."/>
            <person name="Wang W."/>
            <person name="Zhu M."/>
            <person name="He S."/>
            <person name="Zhang G."/>
        </authorList>
    </citation>
    <scope>NUCLEOTIDE SEQUENCE [LARGE SCALE GENOMIC DNA]</scope>
    <source>
        <strain evidence="2">Bchr_013</strain>
    </source>
</reference>
<accession>A0A8X7X1Y2</accession>
<evidence type="ECO:0000313" key="3">
    <source>
        <dbReference type="Proteomes" id="UP000886611"/>
    </source>
</evidence>
<feature type="region of interest" description="Disordered" evidence="1">
    <location>
        <begin position="39"/>
        <end position="60"/>
    </location>
</feature>
<dbReference type="InterPro" id="IPR051291">
    <property type="entry name" value="CIMAP"/>
</dbReference>
<dbReference type="EMBL" id="JAATIS010005064">
    <property type="protein sequence ID" value="KAG2460402.1"/>
    <property type="molecule type" value="Genomic_DNA"/>
</dbReference>
<organism evidence="2 3">
    <name type="scientific">Polypterus senegalus</name>
    <name type="common">Senegal bichir</name>
    <dbReference type="NCBI Taxonomy" id="55291"/>
    <lineage>
        <taxon>Eukaryota</taxon>
        <taxon>Metazoa</taxon>
        <taxon>Chordata</taxon>
        <taxon>Craniata</taxon>
        <taxon>Vertebrata</taxon>
        <taxon>Euteleostomi</taxon>
        <taxon>Actinopterygii</taxon>
        <taxon>Polypteriformes</taxon>
        <taxon>Polypteridae</taxon>
        <taxon>Polypterus</taxon>
    </lineage>
</organism>
<feature type="compositionally biased region" description="Polar residues" evidence="1">
    <location>
        <begin position="204"/>
        <end position="217"/>
    </location>
</feature>
<feature type="non-terminal residue" evidence="2">
    <location>
        <position position="244"/>
    </location>
</feature>
<name>A0A8X7X1Y2_POLSE</name>
<dbReference type="AlphaFoldDB" id="A0A8X7X1Y2"/>
<dbReference type="Pfam" id="PF07004">
    <property type="entry name" value="SHIPPO-rpt"/>
    <property type="match status" value="3"/>
</dbReference>
<dbReference type="PANTHER" id="PTHR21580:SF28">
    <property type="entry name" value="BOREALIN N-TERMINAL DOMAIN-CONTAINING PROTEIN-RELATED"/>
    <property type="match status" value="1"/>
</dbReference>
<evidence type="ECO:0000256" key="1">
    <source>
        <dbReference type="SAM" id="MobiDB-lite"/>
    </source>
</evidence>
<comment type="caution">
    <text evidence="2">The sequence shown here is derived from an EMBL/GenBank/DDBJ whole genome shotgun (WGS) entry which is preliminary data.</text>
</comment>
<protein>
    <submittedName>
        <fullName evidence="2">ODF3A protein</fullName>
    </submittedName>
</protein>